<dbReference type="AlphaFoldDB" id="A0A1T1D4L1"/>
<evidence type="ECO:0000256" key="1">
    <source>
        <dbReference type="SAM" id="MobiDB-lite"/>
    </source>
</evidence>
<name>A0A1T1D4L1_9SYNE</name>
<proteinExistence type="predicted"/>
<protein>
    <submittedName>
        <fullName evidence="2">Uncharacterized protein</fullName>
    </submittedName>
</protein>
<gene>
    <name evidence="2" type="ORF">BV53_03005</name>
</gene>
<evidence type="ECO:0000313" key="3">
    <source>
        <dbReference type="Proteomes" id="UP000242590"/>
    </source>
</evidence>
<sequence length="68" mass="7584">MSLSRQRNPGGTNTVHQNGGKGVKEEVQNAWHAWLQGQGLSDLRLAHSVWQVAMKTYAYQHPTAQSLQ</sequence>
<comment type="caution">
    <text evidence="2">The sequence shown here is derived from an EMBL/GenBank/DDBJ whole genome shotgun (WGS) entry which is preliminary data.</text>
</comment>
<feature type="region of interest" description="Disordered" evidence="1">
    <location>
        <begin position="1"/>
        <end position="23"/>
    </location>
</feature>
<organism evidence="2 3">
    <name type="scientific">Candidatus Synechococcus spongiarum LMB bulk15N</name>
    <dbReference type="NCBI Taxonomy" id="1943583"/>
    <lineage>
        <taxon>Bacteria</taxon>
        <taxon>Bacillati</taxon>
        <taxon>Cyanobacteriota</taxon>
        <taxon>Cyanophyceae</taxon>
        <taxon>Synechococcales</taxon>
        <taxon>Synechococcaceae</taxon>
        <taxon>Synechococcus</taxon>
    </lineage>
</organism>
<reference evidence="2 3" key="1">
    <citation type="submission" date="2017-02" db="EMBL/GenBank/DDBJ databases">
        <title>Draft Genome Sequences of 'Candidatus Synechococcus spongiarum', Cyanobacterial Symbionts of the Mediterranean Sponge Aplysina aerophoba from two locations.</title>
        <authorList>
            <person name="Slaby B.M."/>
            <person name="Hentschel U."/>
        </authorList>
    </citation>
    <scope>NUCLEOTIDE SEQUENCE [LARGE SCALE GENOMIC DNA]</scope>
    <source>
        <strain evidence="2">LMB bulk15N</strain>
    </source>
</reference>
<feature type="compositionally biased region" description="Polar residues" evidence="1">
    <location>
        <begin position="1"/>
        <end position="17"/>
    </location>
</feature>
<accession>A0A1T1D4L1</accession>
<dbReference type="EMBL" id="MWLE01000040">
    <property type="protein sequence ID" value="OOV35771.1"/>
    <property type="molecule type" value="Genomic_DNA"/>
</dbReference>
<dbReference type="Proteomes" id="UP000242590">
    <property type="component" value="Unassembled WGS sequence"/>
</dbReference>
<evidence type="ECO:0000313" key="2">
    <source>
        <dbReference type="EMBL" id="OOV35771.1"/>
    </source>
</evidence>